<dbReference type="AlphaFoldDB" id="A0ABC8JXM1"/>
<proteinExistence type="predicted"/>
<sequence length="144" mass="15832">MGVRVPNHSVFTPLFSSELLTKGCLAWEEAKPRCGRTSLMFFTLSGESSHPMEDFVVSEFKRVDCHELGLFAIFNDLVHDVAKYLQTNLFGNIIKEIGKGGTTAVTGIIIDGQKLVVALMLETHGEWCLNGVAHQLSVDHGLSK</sequence>
<keyword evidence="2" id="KW-1185">Reference proteome</keyword>
<evidence type="ECO:0000313" key="1">
    <source>
        <dbReference type="EMBL" id="CAH8336304.1"/>
    </source>
</evidence>
<gene>
    <name evidence="1" type="ORF">ERUC_LOCUS13779</name>
</gene>
<dbReference type="InterPro" id="IPR036457">
    <property type="entry name" value="PPM-type-like_dom_sf"/>
</dbReference>
<accession>A0ABC8JXM1</accession>
<dbReference type="Proteomes" id="UP001642260">
    <property type="component" value="Unassembled WGS sequence"/>
</dbReference>
<organism evidence="1 2">
    <name type="scientific">Eruca vesicaria subsp. sativa</name>
    <name type="common">Garden rocket</name>
    <name type="synonym">Eruca sativa</name>
    <dbReference type="NCBI Taxonomy" id="29727"/>
    <lineage>
        <taxon>Eukaryota</taxon>
        <taxon>Viridiplantae</taxon>
        <taxon>Streptophyta</taxon>
        <taxon>Embryophyta</taxon>
        <taxon>Tracheophyta</taxon>
        <taxon>Spermatophyta</taxon>
        <taxon>Magnoliopsida</taxon>
        <taxon>eudicotyledons</taxon>
        <taxon>Gunneridae</taxon>
        <taxon>Pentapetalae</taxon>
        <taxon>rosids</taxon>
        <taxon>malvids</taxon>
        <taxon>Brassicales</taxon>
        <taxon>Brassicaceae</taxon>
        <taxon>Brassiceae</taxon>
        <taxon>Eruca</taxon>
    </lineage>
</organism>
<protein>
    <submittedName>
        <fullName evidence="1">Uncharacterized protein</fullName>
    </submittedName>
</protein>
<dbReference type="SUPFAM" id="SSF81606">
    <property type="entry name" value="PP2C-like"/>
    <property type="match status" value="1"/>
</dbReference>
<name>A0ABC8JXM1_ERUVS</name>
<comment type="caution">
    <text evidence="1">The sequence shown here is derived from an EMBL/GenBank/DDBJ whole genome shotgun (WGS) entry which is preliminary data.</text>
</comment>
<reference evidence="1 2" key="1">
    <citation type="submission" date="2022-03" db="EMBL/GenBank/DDBJ databases">
        <authorList>
            <person name="Macdonald S."/>
            <person name="Ahmed S."/>
            <person name="Newling K."/>
        </authorList>
    </citation>
    <scope>NUCLEOTIDE SEQUENCE [LARGE SCALE GENOMIC DNA]</scope>
</reference>
<dbReference type="EMBL" id="CAKOAT010129932">
    <property type="protein sequence ID" value="CAH8336304.1"/>
    <property type="molecule type" value="Genomic_DNA"/>
</dbReference>
<evidence type="ECO:0000313" key="2">
    <source>
        <dbReference type="Proteomes" id="UP001642260"/>
    </source>
</evidence>